<name>A0A381VEI2_9ZZZZ</name>
<dbReference type="PANTHER" id="PTHR13832:SF827">
    <property type="entry name" value="PROTEIN PHOSPHATASE 1L"/>
    <property type="match status" value="1"/>
</dbReference>
<dbReference type="SMART" id="SM00332">
    <property type="entry name" value="PP2Cc"/>
    <property type="match status" value="1"/>
</dbReference>
<feature type="domain" description="PPM-type phosphatase" evidence="1">
    <location>
        <begin position="14"/>
        <end position="254"/>
    </location>
</feature>
<accession>A0A381VEI2</accession>
<proteinExistence type="predicted"/>
<dbReference type="NCBIfam" id="NF033484">
    <property type="entry name" value="Stp1_PP2C_phos"/>
    <property type="match status" value="1"/>
</dbReference>
<sequence length="255" mass="27292">MKDRKRYPISRIEIVGATDVGQKRLRNEDSFRIIQSDDCPDNIDGALIVADGMGGHAAGDVASQIAVDTFVGEFEGFETKDAGDILVLLGDALIKANSLIYAAGRQNTGGSMGTTCTAAVISRGKVHIAHSGDSRGYMQRDKELSQLTDDHSWVAQLVREGHITPEQARVHPNRNVITKALGIENELVPDIITEEIQTGDTILLCSDGLHGLVEDGDISETLDDLAIQDALDALIRLANDKGGDDNITAVAVAIH</sequence>
<organism evidence="2">
    <name type="scientific">marine metagenome</name>
    <dbReference type="NCBI Taxonomy" id="408172"/>
    <lineage>
        <taxon>unclassified sequences</taxon>
        <taxon>metagenomes</taxon>
        <taxon>ecological metagenomes</taxon>
    </lineage>
</organism>
<dbReference type="SMART" id="SM00331">
    <property type="entry name" value="PP2C_SIG"/>
    <property type="match status" value="1"/>
</dbReference>
<reference evidence="2" key="1">
    <citation type="submission" date="2018-05" db="EMBL/GenBank/DDBJ databases">
        <authorList>
            <person name="Lanie J.A."/>
            <person name="Ng W.-L."/>
            <person name="Kazmierczak K.M."/>
            <person name="Andrzejewski T.M."/>
            <person name="Davidsen T.M."/>
            <person name="Wayne K.J."/>
            <person name="Tettelin H."/>
            <person name="Glass J.I."/>
            <person name="Rusch D."/>
            <person name="Podicherti R."/>
            <person name="Tsui H.-C.T."/>
            <person name="Winkler M.E."/>
        </authorList>
    </citation>
    <scope>NUCLEOTIDE SEQUENCE</scope>
</reference>
<dbReference type="AlphaFoldDB" id="A0A381VEI2"/>
<dbReference type="GO" id="GO:0004722">
    <property type="term" value="F:protein serine/threonine phosphatase activity"/>
    <property type="evidence" value="ECO:0007669"/>
    <property type="project" value="InterPro"/>
</dbReference>
<evidence type="ECO:0000313" key="2">
    <source>
        <dbReference type="EMBL" id="SVA38765.1"/>
    </source>
</evidence>
<dbReference type="Gene3D" id="3.60.40.10">
    <property type="entry name" value="PPM-type phosphatase domain"/>
    <property type="match status" value="1"/>
</dbReference>
<evidence type="ECO:0000259" key="1">
    <source>
        <dbReference type="PROSITE" id="PS51746"/>
    </source>
</evidence>
<dbReference type="CDD" id="cd00143">
    <property type="entry name" value="PP2Cc"/>
    <property type="match status" value="1"/>
</dbReference>
<dbReference type="InterPro" id="IPR015655">
    <property type="entry name" value="PP2C"/>
</dbReference>
<protein>
    <recommendedName>
        <fullName evidence="1">PPM-type phosphatase domain-containing protein</fullName>
    </recommendedName>
</protein>
<dbReference type="EMBL" id="UINC01008622">
    <property type="protein sequence ID" value="SVA38765.1"/>
    <property type="molecule type" value="Genomic_DNA"/>
</dbReference>
<dbReference type="InterPro" id="IPR001932">
    <property type="entry name" value="PPM-type_phosphatase-like_dom"/>
</dbReference>
<gene>
    <name evidence="2" type="ORF">METZ01_LOCUS91619</name>
</gene>
<dbReference type="InterPro" id="IPR036457">
    <property type="entry name" value="PPM-type-like_dom_sf"/>
</dbReference>
<dbReference type="Pfam" id="PF13672">
    <property type="entry name" value="PP2C_2"/>
    <property type="match status" value="1"/>
</dbReference>
<dbReference type="SUPFAM" id="SSF81606">
    <property type="entry name" value="PP2C-like"/>
    <property type="match status" value="1"/>
</dbReference>
<dbReference type="PROSITE" id="PS51746">
    <property type="entry name" value="PPM_2"/>
    <property type="match status" value="1"/>
</dbReference>
<dbReference type="PANTHER" id="PTHR13832">
    <property type="entry name" value="PROTEIN PHOSPHATASE 2C"/>
    <property type="match status" value="1"/>
</dbReference>